<evidence type="ECO:0000313" key="5">
    <source>
        <dbReference type="Proteomes" id="UP001369086"/>
    </source>
</evidence>
<keyword evidence="3" id="KW-0812">Transmembrane</keyword>
<gene>
    <name evidence="4" type="ORF">HHUSO_G29389</name>
</gene>
<dbReference type="EMBL" id="JAHFZB010000031">
    <property type="protein sequence ID" value="KAK6471525.1"/>
    <property type="molecule type" value="Genomic_DNA"/>
</dbReference>
<keyword evidence="1" id="KW-1015">Disulfide bond</keyword>
<sequence>MCFLPVEVQDGGLREAFLQLRCLEITALAFRQGRSRLSCFVSQRQTFTIVTVITSRVKCGNSSQDAANITFKPIENVKMHPPFAPSIVDSTNITWTLNHSLISVHLQERVFQIRFKRKEKSWEVSVTYSQESTVSLLTVSLVPPFKGELTIFKIHSLTSDQHQWCDCFLNGSVCVLVTLAGLFRKPDSPLQMELLFVMICVPALAVFLITIYSRKWIHKVSCLNIPDPSKYFAPLNSQHGGNFQKWLSPMFSPESFTGGESNTKISLVEVFEVKGSFEKECPGSGCQEWGKNCNSSSSSGGFSNMGYFYSKYPGSLEIDSCPVYFSYEPADRNSDTSVAESYERLENLEQDPGKNWENQESLDPDSGFGLESGSSEESPDLNGPPHAVSTPLPFPSTLPASWFLPHGQFPFPAIDFTALAAGSSSPPGGALFKASPLNIPPTVVDYMSVKDLQNLNKPI</sequence>
<protein>
    <submittedName>
        <fullName evidence="4">Interleukin-2 receptor subunit beta-like</fullName>
    </submittedName>
</protein>
<dbReference type="PANTHER" id="PTHR23037">
    <property type="entry name" value="CYTOKINE RECEPTOR"/>
    <property type="match status" value="1"/>
</dbReference>
<evidence type="ECO:0000313" key="4">
    <source>
        <dbReference type="EMBL" id="KAK6471525.1"/>
    </source>
</evidence>
<proteinExistence type="predicted"/>
<name>A0ABR0YFW0_HUSHU</name>
<comment type="caution">
    <text evidence="4">The sequence shown here is derived from an EMBL/GenBank/DDBJ whole genome shotgun (WGS) entry which is preliminary data.</text>
</comment>
<dbReference type="Proteomes" id="UP001369086">
    <property type="component" value="Unassembled WGS sequence"/>
</dbReference>
<keyword evidence="5" id="KW-1185">Reference proteome</keyword>
<evidence type="ECO:0000256" key="1">
    <source>
        <dbReference type="ARBA" id="ARBA00023157"/>
    </source>
</evidence>
<feature type="region of interest" description="Disordered" evidence="2">
    <location>
        <begin position="347"/>
        <end position="390"/>
    </location>
</feature>
<evidence type="ECO:0000256" key="3">
    <source>
        <dbReference type="SAM" id="Phobius"/>
    </source>
</evidence>
<keyword evidence="3" id="KW-0472">Membrane</keyword>
<dbReference type="PANTHER" id="PTHR23037:SF22">
    <property type="entry name" value="CYTOKINE RECEPTOR COMMON SUBUNIT BETA"/>
    <property type="match status" value="1"/>
</dbReference>
<evidence type="ECO:0000256" key="2">
    <source>
        <dbReference type="SAM" id="MobiDB-lite"/>
    </source>
</evidence>
<accession>A0ABR0YFW0</accession>
<feature type="transmembrane region" description="Helical" evidence="3">
    <location>
        <begin position="194"/>
        <end position="212"/>
    </location>
</feature>
<feature type="compositionally biased region" description="Low complexity" evidence="2">
    <location>
        <begin position="366"/>
        <end position="376"/>
    </location>
</feature>
<keyword evidence="3" id="KW-1133">Transmembrane helix</keyword>
<organism evidence="4 5">
    <name type="scientific">Huso huso</name>
    <name type="common">Beluga</name>
    <name type="synonym">Acipenser huso</name>
    <dbReference type="NCBI Taxonomy" id="61971"/>
    <lineage>
        <taxon>Eukaryota</taxon>
        <taxon>Metazoa</taxon>
        <taxon>Chordata</taxon>
        <taxon>Craniata</taxon>
        <taxon>Vertebrata</taxon>
        <taxon>Euteleostomi</taxon>
        <taxon>Actinopterygii</taxon>
        <taxon>Chondrostei</taxon>
        <taxon>Acipenseriformes</taxon>
        <taxon>Acipenseridae</taxon>
        <taxon>Huso</taxon>
    </lineage>
</organism>
<reference evidence="4 5" key="1">
    <citation type="submission" date="2021-05" db="EMBL/GenBank/DDBJ databases">
        <authorList>
            <person name="Zahm M."/>
            <person name="Klopp C."/>
            <person name="Cabau C."/>
            <person name="Kuhl H."/>
            <person name="Suciu R."/>
            <person name="Ciorpac M."/>
            <person name="Holostenco D."/>
            <person name="Gessner J."/>
            <person name="Wuertz S."/>
            <person name="Hohne C."/>
            <person name="Stock M."/>
            <person name="Gislard M."/>
            <person name="Lluch J."/>
            <person name="Milhes M."/>
            <person name="Lampietro C."/>
            <person name="Lopez Roques C."/>
            <person name="Donnadieu C."/>
            <person name="Du K."/>
            <person name="Schartl M."/>
            <person name="Guiguen Y."/>
        </authorList>
    </citation>
    <scope>NUCLEOTIDE SEQUENCE [LARGE SCALE GENOMIC DNA]</scope>
    <source>
        <strain evidence="4">Hh-F2</strain>
        <tissue evidence="4">Blood</tissue>
    </source>
</reference>